<feature type="transmembrane region" description="Helical" evidence="15">
    <location>
        <begin position="87"/>
        <end position="108"/>
    </location>
</feature>
<dbReference type="PROSITE" id="PS00216">
    <property type="entry name" value="SUGAR_TRANSPORT_1"/>
    <property type="match status" value="2"/>
</dbReference>
<name>G4ZLF5_PHYSP</name>
<comment type="catalytic activity">
    <reaction evidence="7">
        <text>D-galactose(in) = D-galactose(out)</text>
        <dbReference type="Rhea" id="RHEA:34915"/>
        <dbReference type="ChEBI" id="CHEBI:4139"/>
    </reaction>
    <physiologicalReaction direction="right-to-left" evidence="7">
        <dbReference type="Rhea" id="RHEA:34917"/>
    </physiologicalReaction>
</comment>
<evidence type="ECO:0000256" key="6">
    <source>
        <dbReference type="ARBA" id="ARBA00023136"/>
    </source>
</evidence>
<dbReference type="PROSITE" id="PS50850">
    <property type="entry name" value="MFS"/>
    <property type="match status" value="1"/>
</dbReference>
<dbReference type="InterPro" id="IPR020846">
    <property type="entry name" value="MFS_dom"/>
</dbReference>
<dbReference type="Gene3D" id="1.20.1250.20">
    <property type="entry name" value="MFS general substrate transporter like domains"/>
    <property type="match status" value="1"/>
</dbReference>
<comment type="catalytic activity">
    <reaction evidence="12">
        <text>D-fructose(out) = D-fructose(in)</text>
        <dbReference type="Rhea" id="RHEA:60372"/>
        <dbReference type="ChEBI" id="CHEBI:37721"/>
    </reaction>
    <physiologicalReaction direction="left-to-right" evidence="12">
        <dbReference type="Rhea" id="RHEA:60373"/>
    </physiologicalReaction>
</comment>
<reference evidence="17 18" key="1">
    <citation type="journal article" date="2006" name="Science">
        <title>Phytophthora genome sequences uncover evolutionary origins and mechanisms of pathogenesis.</title>
        <authorList>
            <person name="Tyler B.M."/>
            <person name="Tripathy S."/>
            <person name="Zhang X."/>
            <person name="Dehal P."/>
            <person name="Jiang R.H."/>
            <person name="Aerts A."/>
            <person name="Arredondo F.D."/>
            <person name="Baxter L."/>
            <person name="Bensasson D."/>
            <person name="Beynon J.L."/>
            <person name="Chapman J."/>
            <person name="Damasceno C.M."/>
            <person name="Dorrance A.E."/>
            <person name="Dou D."/>
            <person name="Dickerman A.W."/>
            <person name="Dubchak I.L."/>
            <person name="Garbelotto M."/>
            <person name="Gijzen M."/>
            <person name="Gordon S.G."/>
            <person name="Govers F."/>
            <person name="Grunwald N.J."/>
            <person name="Huang W."/>
            <person name="Ivors K.L."/>
            <person name="Jones R.W."/>
            <person name="Kamoun S."/>
            <person name="Krampis K."/>
            <person name="Lamour K.H."/>
            <person name="Lee M.K."/>
            <person name="McDonald W.H."/>
            <person name="Medina M."/>
            <person name="Meijer H.J."/>
            <person name="Nordberg E.K."/>
            <person name="Maclean D.J."/>
            <person name="Ospina-Giraldo M.D."/>
            <person name="Morris P.F."/>
            <person name="Phuntumart V."/>
            <person name="Putnam N.H."/>
            <person name="Rash S."/>
            <person name="Rose J.K."/>
            <person name="Sakihama Y."/>
            <person name="Salamov A.A."/>
            <person name="Savidor A."/>
            <person name="Scheuring C.F."/>
            <person name="Smith B.M."/>
            <person name="Sobral B.W."/>
            <person name="Terry A."/>
            <person name="Torto-Alalibo T.A."/>
            <person name="Win J."/>
            <person name="Xu Z."/>
            <person name="Zhang H."/>
            <person name="Grigoriev I.V."/>
            <person name="Rokhsar D.S."/>
            <person name="Boore J.L."/>
        </authorList>
    </citation>
    <scope>NUCLEOTIDE SEQUENCE [LARGE SCALE GENOMIC DNA]</scope>
    <source>
        <strain evidence="17 18">P6497</strain>
    </source>
</reference>
<keyword evidence="18" id="KW-1185">Reference proteome</keyword>
<dbReference type="GO" id="GO:0016020">
    <property type="term" value="C:membrane"/>
    <property type="evidence" value="ECO:0007669"/>
    <property type="project" value="UniProtKB-SubCell"/>
</dbReference>
<dbReference type="InterPro" id="IPR005829">
    <property type="entry name" value="Sugar_transporter_CS"/>
</dbReference>
<evidence type="ECO:0000256" key="2">
    <source>
        <dbReference type="ARBA" id="ARBA00010992"/>
    </source>
</evidence>
<dbReference type="SMR" id="G4ZLF5"/>
<keyword evidence="5 15" id="KW-1133">Transmembrane helix</keyword>
<dbReference type="Proteomes" id="UP000002640">
    <property type="component" value="Unassembled WGS sequence"/>
</dbReference>
<comment type="catalytic activity">
    <reaction evidence="8">
        <text>D-glucose(out) = D-glucose(in)</text>
        <dbReference type="Rhea" id="RHEA:60376"/>
        <dbReference type="ChEBI" id="CHEBI:4167"/>
    </reaction>
    <physiologicalReaction direction="left-to-right" evidence="8">
        <dbReference type="Rhea" id="RHEA:60377"/>
    </physiologicalReaction>
</comment>
<dbReference type="InParanoid" id="G4ZLF5"/>
<feature type="transmembrane region" description="Helical" evidence="15">
    <location>
        <begin position="21"/>
        <end position="41"/>
    </location>
</feature>
<evidence type="ECO:0000256" key="10">
    <source>
        <dbReference type="ARBA" id="ARBA00044662"/>
    </source>
</evidence>
<gene>
    <name evidence="17" type="ORF">PHYSODRAFT_262381</name>
</gene>
<evidence type="ECO:0000313" key="18">
    <source>
        <dbReference type="Proteomes" id="UP000002640"/>
    </source>
</evidence>
<dbReference type="GeneID" id="20639372"/>
<evidence type="ECO:0000256" key="14">
    <source>
        <dbReference type="RuleBase" id="RU003346"/>
    </source>
</evidence>
<dbReference type="AlphaFoldDB" id="G4ZLF5"/>
<dbReference type="SUPFAM" id="SSF103473">
    <property type="entry name" value="MFS general substrate transporter"/>
    <property type="match status" value="1"/>
</dbReference>
<dbReference type="GO" id="GO:0005351">
    <property type="term" value="F:carbohydrate:proton symporter activity"/>
    <property type="evidence" value="ECO:0007669"/>
    <property type="project" value="TreeGrafter"/>
</dbReference>
<evidence type="ECO:0000313" key="17">
    <source>
        <dbReference type="EMBL" id="EGZ16237.1"/>
    </source>
</evidence>
<evidence type="ECO:0000256" key="1">
    <source>
        <dbReference type="ARBA" id="ARBA00004141"/>
    </source>
</evidence>
<dbReference type="RefSeq" id="XP_009529986.1">
    <property type="nucleotide sequence ID" value="XM_009531691.1"/>
</dbReference>
<dbReference type="FunFam" id="1.20.1250.20:FF:000129">
    <property type="entry name" value="Major Facilitator Superfamily (MFS)"/>
    <property type="match status" value="1"/>
</dbReference>
<comment type="catalytic activity">
    <reaction evidence="9">
        <text>D-xylose(out) = D-xylose(in)</text>
        <dbReference type="Rhea" id="RHEA:78427"/>
        <dbReference type="ChEBI" id="CHEBI:53455"/>
    </reaction>
    <physiologicalReaction direction="left-to-right" evidence="9">
        <dbReference type="Rhea" id="RHEA:78428"/>
    </physiologicalReaction>
</comment>
<feature type="transmembrane region" description="Helical" evidence="15">
    <location>
        <begin position="210"/>
        <end position="227"/>
    </location>
</feature>
<feature type="transmembrane region" description="Helical" evidence="15">
    <location>
        <begin position="176"/>
        <end position="198"/>
    </location>
</feature>
<evidence type="ECO:0000256" key="9">
    <source>
        <dbReference type="ARBA" id="ARBA00044656"/>
    </source>
</evidence>
<dbReference type="KEGG" id="psoj:PHYSODRAFT_262381"/>
<keyword evidence="6 15" id="KW-0472">Membrane</keyword>
<dbReference type="OMA" id="TIVTWWL"/>
<dbReference type="NCBIfam" id="TIGR00879">
    <property type="entry name" value="SP"/>
    <property type="match status" value="1"/>
</dbReference>
<protein>
    <recommendedName>
        <fullName evidence="13">Hexose transporter 1</fullName>
    </recommendedName>
</protein>
<comment type="similarity">
    <text evidence="2 14">Belongs to the major facilitator superfamily. Sugar transporter (TC 2.A.1.1) family.</text>
</comment>
<evidence type="ECO:0000256" key="15">
    <source>
        <dbReference type="SAM" id="Phobius"/>
    </source>
</evidence>
<dbReference type="PROSITE" id="PS00217">
    <property type="entry name" value="SUGAR_TRANSPORT_2"/>
    <property type="match status" value="1"/>
</dbReference>
<comment type="subunit">
    <text evidence="3">Homodimer.</text>
</comment>
<evidence type="ECO:0000256" key="7">
    <source>
        <dbReference type="ARBA" id="ARBA00044637"/>
    </source>
</evidence>
<evidence type="ECO:0000256" key="8">
    <source>
        <dbReference type="ARBA" id="ARBA00044648"/>
    </source>
</evidence>
<dbReference type="InterPro" id="IPR036259">
    <property type="entry name" value="MFS_trans_sf"/>
</dbReference>
<evidence type="ECO:0000256" key="11">
    <source>
        <dbReference type="ARBA" id="ARBA00044668"/>
    </source>
</evidence>
<dbReference type="InterPro" id="IPR005828">
    <property type="entry name" value="MFS_sugar_transport-like"/>
</dbReference>
<feature type="domain" description="Major facilitator superfamily (MFS) profile" evidence="16">
    <location>
        <begin position="28"/>
        <end position="464"/>
    </location>
</feature>
<keyword evidence="4 15" id="KW-0812">Transmembrane</keyword>
<dbReference type="EMBL" id="JH159155">
    <property type="protein sequence ID" value="EGZ16237.1"/>
    <property type="molecule type" value="Genomic_DNA"/>
</dbReference>
<keyword evidence="14" id="KW-0813">Transport</keyword>
<comment type="catalytic activity">
    <reaction evidence="10">
        <text>D-mannose(out) = D-mannose(in)</text>
        <dbReference type="Rhea" id="RHEA:78391"/>
        <dbReference type="ChEBI" id="CHEBI:4208"/>
    </reaction>
    <physiologicalReaction direction="left-to-right" evidence="10">
        <dbReference type="Rhea" id="RHEA:78392"/>
    </physiologicalReaction>
</comment>
<proteinExistence type="inferred from homology"/>
<dbReference type="Pfam" id="PF00083">
    <property type="entry name" value="Sugar_tr"/>
    <property type="match status" value="1"/>
</dbReference>
<dbReference type="PANTHER" id="PTHR48022">
    <property type="entry name" value="PLASTIDIC GLUCOSE TRANSPORTER 4"/>
    <property type="match status" value="1"/>
</dbReference>
<evidence type="ECO:0000256" key="5">
    <source>
        <dbReference type="ARBA" id="ARBA00022989"/>
    </source>
</evidence>
<dbReference type="InterPro" id="IPR003663">
    <property type="entry name" value="Sugar/inositol_transpt"/>
</dbReference>
<dbReference type="PANTHER" id="PTHR48022:SF2">
    <property type="entry name" value="PLASTIDIC GLUCOSE TRANSPORTER 4"/>
    <property type="match status" value="1"/>
</dbReference>
<evidence type="ECO:0000256" key="4">
    <source>
        <dbReference type="ARBA" id="ARBA00022692"/>
    </source>
</evidence>
<dbReference type="InterPro" id="IPR050360">
    <property type="entry name" value="MFS_Sugar_Transporters"/>
</dbReference>
<accession>G4ZLF5</accession>
<organism evidence="17 18">
    <name type="scientific">Phytophthora sojae (strain P6497)</name>
    <name type="common">Soybean stem and root rot agent</name>
    <name type="synonym">Phytophthora megasperma f. sp. glycines</name>
    <dbReference type="NCBI Taxonomy" id="1094619"/>
    <lineage>
        <taxon>Eukaryota</taxon>
        <taxon>Sar</taxon>
        <taxon>Stramenopiles</taxon>
        <taxon>Oomycota</taxon>
        <taxon>Peronosporomycetes</taxon>
        <taxon>Peronosporales</taxon>
        <taxon>Peronosporaceae</taxon>
        <taxon>Phytophthora</taxon>
    </lineage>
</organism>
<evidence type="ECO:0000256" key="12">
    <source>
        <dbReference type="ARBA" id="ARBA00044710"/>
    </source>
</evidence>
<feature type="transmembrane region" description="Helical" evidence="15">
    <location>
        <begin position="350"/>
        <end position="370"/>
    </location>
</feature>
<comment type="subcellular location">
    <subcellularLocation>
        <location evidence="1">Membrane</location>
        <topology evidence="1">Multi-pass membrane protein</topology>
    </subcellularLocation>
</comment>
<feature type="transmembrane region" description="Helical" evidence="15">
    <location>
        <begin position="115"/>
        <end position="136"/>
    </location>
</feature>
<dbReference type="PRINTS" id="PR00171">
    <property type="entry name" value="SUGRTRNSPORT"/>
</dbReference>
<sequence length="504" mass="55079">MAAPELRVSVNSFRDGPTEGSQTYAIIVCMFASLGGFFFGYDQGVTSGVLIMDSFLEDYCVGWHNFTYEDCTRSSSDLPGQWTTFTVWYNMVYNLGCLVGALIGGYVADRFGRRATIFSAGVLFCIGTCWLCVTPSQEHTMIYFARIVQGFGVGNSSFSLPLFGSEMAPKELRGRLAGLMAIPVTFGQWLANLINILVENTDEGWRISNAVSMIPPVIVLCGIFCVPESPRWTYQHKGREMAENVLQRLRQTDNVRDELDAIGVQISEEETGNKGLRGLWGPSIRRRVIIGKVIQLGQQAPGINPNMTYGSMIFKDITDAGVYASLLLSGVNFLSSGPGLIWLDKYGRRYMALIGAVGMVIGHLFAAILFTAVCDGNVDNAGCHGCYSVSWGSLPWIYCSEIFPLNVRASAVSMSTAANWIGGAVMTEVVKLFPYLNINGVFFLFAGLAVCCGLFIYFFCPETKGLLLEDVEGLFNRGYSTSTSPSFVEAKTPVESRKSAVAVV</sequence>
<evidence type="ECO:0000256" key="13">
    <source>
        <dbReference type="ARBA" id="ARBA00044780"/>
    </source>
</evidence>
<evidence type="ECO:0000256" key="3">
    <source>
        <dbReference type="ARBA" id="ARBA00011738"/>
    </source>
</evidence>
<comment type="catalytic activity">
    <reaction evidence="11">
        <text>D-glucosamine(out) = D-glucosamine(in)</text>
        <dbReference type="Rhea" id="RHEA:78423"/>
        <dbReference type="ChEBI" id="CHEBI:58723"/>
    </reaction>
    <physiologicalReaction direction="left-to-right" evidence="11">
        <dbReference type="Rhea" id="RHEA:78424"/>
    </physiologicalReaction>
</comment>
<evidence type="ECO:0000259" key="16">
    <source>
        <dbReference type="PROSITE" id="PS50850"/>
    </source>
</evidence>
<feature type="transmembrane region" description="Helical" evidence="15">
    <location>
        <begin position="441"/>
        <end position="460"/>
    </location>
</feature>